<dbReference type="InterPro" id="IPR007497">
    <property type="entry name" value="SIMPL/DUF541"/>
</dbReference>
<dbReference type="Gene3D" id="3.30.110.170">
    <property type="entry name" value="Protein of unknown function (DUF541), domain 1"/>
    <property type="match status" value="1"/>
</dbReference>
<dbReference type="Gene3D" id="3.30.70.2970">
    <property type="entry name" value="Protein of unknown function (DUF541), domain 2"/>
    <property type="match status" value="1"/>
</dbReference>
<dbReference type="RefSeq" id="WP_163346974.1">
    <property type="nucleotide sequence ID" value="NZ_CP048409.1"/>
</dbReference>
<protein>
    <submittedName>
        <fullName evidence="2">SIMPL domain-containing protein</fullName>
    </submittedName>
</protein>
<dbReference type="EMBL" id="CP048409">
    <property type="protein sequence ID" value="QIA08694.1"/>
    <property type="molecule type" value="Genomic_DNA"/>
</dbReference>
<name>A0A6C0RDT3_9BACT</name>
<dbReference type="Pfam" id="PF04402">
    <property type="entry name" value="SIMPL"/>
    <property type="match status" value="1"/>
</dbReference>
<gene>
    <name evidence="2" type="ORF">G0Q07_13625</name>
</gene>
<dbReference type="PANTHER" id="PTHR34387:SF2">
    <property type="entry name" value="SLR1258 PROTEIN"/>
    <property type="match status" value="1"/>
</dbReference>
<organism evidence="2 3">
    <name type="scientific">Draconibacterium halophilum</name>
    <dbReference type="NCBI Taxonomy" id="2706887"/>
    <lineage>
        <taxon>Bacteria</taxon>
        <taxon>Pseudomonadati</taxon>
        <taxon>Bacteroidota</taxon>
        <taxon>Bacteroidia</taxon>
        <taxon>Marinilabiliales</taxon>
        <taxon>Prolixibacteraceae</taxon>
        <taxon>Draconibacterium</taxon>
    </lineage>
</organism>
<evidence type="ECO:0000313" key="2">
    <source>
        <dbReference type="EMBL" id="QIA08694.1"/>
    </source>
</evidence>
<dbReference type="Proteomes" id="UP000474630">
    <property type="component" value="Chromosome"/>
</dbReference>
<dbReference type="GO" id="GO:0006974">
    <property type="term" value="P:DNA damage response"/>
    <property type="evidence" value="ECO:0007669"/>
    <property type="project" value="TreeGrafter"/>
</dbReference>
<dbReference type="KEGG" id="drc:G0Q07_13625"/>
<evidence type="ECO:0000256" key="1">
    <source>
        <dbReference type="SAM" id="SignalP"/>
    </source>
</evidence>
<feature type="signal peptide" evidence="1">
    <location>
        <begin position="1"/>
        <end position="19"/>
    </location>
</feature>
<keyword evidence="3" id="KW-1185">Reference proteome</keyword>
<dbReference type="AlphaFoldDB" id="A0A6C0RDT3"/>
<sequence length="240" mass="26872">MKRIIVSLALIVFSLVTFAQNTESGIITVEGKSTVKLVPEEISFTVNLSVKDSNYSRCADMAVEKLAKIKALFVENGIDEDLIKASSYSIREVQRHDPQLRKMVFDGYEANIPLTLKTQRDYEKNDLIFSIIKDNVESNFNLSFGLSEEQRNAVKEKLIDLAVQDARDKAEIITKSAGVKLGTIKSIQYGDQRTIARMNDRELLSSGSIAMKMQSESSITEVLSPDEIIMATNIIISWNL</sequence>
<accession>A0A6C0RDT3</accession>
<feature type="chain" id="PRO_5025476734" evidence="1">
    <location>
        <begin position="20"/>
        <end position="240"/>
    </location>
</feature>
<evidence type="ECO:0000313" key="3">
    <source>
        <dbReference type="Proteomes" id="UP000474630"/>
    </source>
</evidence>
<dbReference type="InterPro" id="IPR052022">
    <property type="entry name" value="26kDa_periplasmic_antigen"/>
</dbReference>
<dbReference type="PANTHER" id="PTHR34387">
    <property type="entry name" value="SLR1258 PROTEIN"/>
    <property type="match status" value="1"/>
</dbReference>
<proteinExistence type="predicted"/>
<reference evidence="2 3" key="1">
    <citation type="submission" date="2020-02" db="EMBL/GenBank/DDBJ databases">
        <title>Genome sequencing for Draconibacterium sp. strain M1.</title>
        <authorList>
            <person name="Park S.-J."/>
        </authorList>
    </citation>
    <scope>NUCLEOTIDE SEQUENCE [LARGE SCALE GENOMIC DNA]</scope>
    <source>
        <strain evidence="2 3">M1</strain>
    </source>
</reference>
<keyword evidence="1" id="KW-0732">Signal</keyword>